<proteinExistence type="predicted"/>
<evidence type="ECO:0000313" key="1">
    <source>
        <dbReference type="EMBL" id="SVB70714.1"/>
    </source>
</evidence>
<evidence type="ECO:0008006" key="2">
    <source>
        <dbReference type="Google" id="ProtNLM"/>
    </source>
</evidence>
<organism evidence="1">
    <name type="scientific">marine metagenome</name>
    <dbReference type="NCBI Taxonomy" id="408172"/>
    <lineage>
        <taxon>unclassified sequences</taxon>
        <taxon>metagenomes</taxon>
        <taxon>ecological metagenomes</taxon>
    </lineage>
</organism>
<protein>
    <recommendedName>
        <fullName evidence="2">Photosynthesis system II assembly factor Ycf48/Hcf136-like domain-containing protein</fullName>
    </recommendedName>
</protein>
<gene>
    <name evidence="1" type="ORF">METZ01_LOCUS223568</name>
</gene>
<dbReference type="AlphaFoldDB" id="A0A382G7X8"/>
<sequence length="46" mass="4934">MGVTYVDSKFLAVGYNGNILTSSDGISWDNRTSGTSNNLNSVTFTE</sequence>
<dbReference type="EMBL" id="UINC01053775">
    <property type="protein sequence ID" value="SVB70714.1"/>
    <property type="molecule type" value="Genomic_DNA"/>
</dbReference>
<accession>A0A382G7X8</accession>
<name>A0A382G7X8_9ZZZZ</name>
<reference evidence="1" key="1">
    <citation type="submission" date="2018-05" db="EMBL/GenBank/DDBJ databases">
        <authorList>
            <person name="Lanie J.A."/>
            <person name="Ng W.-L."/>
            <person name="Kazmierczak K.M."/>
            <person name="Andrzejewski T.M."/>
            <person name="Davidsen T.M."/>
            <person name="Wayne K.J."/>
            <person name="Tettelin H."/>
            <person name="Glass J.I."/>
            <person name="Rusch D."/>
            <person name="Podicherti R."/>
            <person name="Tsui H.-C.T."/>
            <person name="Winkler M.E."/>
        </authorList>
    </citation>
    <scope>NUCLEOTIDE SEQUENCE</scope>
</reference>